<name>A0ABN5VFZ3_9ACTN</name>
<reference evidence="3 4" key="2">
    <citation type="journal article" date="2023" name="ChemBioChem">
        <title>Acyltransferase Domain Exchange between Two Independent Type I Polyketide Synthases in the Same Producer Strain of Macrolide Antibiotics.</title>
        <authorList>
            <person name="Kudo F."/>
            <person name="Kishikawa K."/>
            <person name="Tsuboi K."/>
            <person name="Kido T."/>
            <person name="Usui T."/>
            <person name="Hashimoto J."/>
            <person name="Shin-Ya K."/>
            <person name="Miyanaga A."/>
            <person name="Eguchi T."/>
        </authorList>
    </citation>
    <scope>NUCLEOTIDE SEQUENCE [LARGE SCALE GENOMIC DNA]</scope>
    <source>
        <strain evidence="3 4">A-8890</strain>
    </source>
</reference>
<evidence type="ECO:0000259" key="2">
    <source>
        <dbReference type="SMART" id="SM00903"/>
    </source>
</evidence>
<proteinExistence type="predicted"/>
<accession>A0ABN5VFZ3</accession>
<dbReference type="SUPFAM" id="SSF50475">
    <property type="entry name" value="FMN-binding split barrel"/>
    <property type="match status" value="1"/>
</dbReference>
<feature type="domain" description="Flavin reductase like" evidence="2">
    <location>
        <begin position="23"/>
        <end position="170"/>
    </location>
</feature>
<dbReference type="SMART" id="SM00903">
    <property type="entry name" value="Flavin_Reduct"/>
    <property type="match status" value="1"/>
</dbReference>
<protein>
    <recommendedName>
        <fullName evidence="2">Flavin reductase like domain-containing protein</fullName>
    </recommendedName>
</protein>
<dbReference type="Pfam" id="PF01613">
    <property type="entry name" value="Flavin_Reduct"/>
    <property type="match status" value="1"/>
</dbReference>
<keyword evidence="1" id="KW-0560">Oxidoreductase</keyword>
<dbReference type="Gene3D" id="2.30.110.10">
    <property type="entry name" value="Electron Transport, Fmn-binding Protein, Chain A"/>
    <property type="match status" value="1"/>
</dbReference>
<dbReference type="PANTHER" id="PTHR30466">
    <property type="entry name" value="FLAVIN REDUCTASE"/>
    <property type="match status" value="1"/>
</dbReference>
<evidence type="ECO:0000256" key="1">
    <source>
        <dbReference type="ARBA" id="ARBA00023002"/>
    </source>
</evidence>
<keyword evidence="4" id="KW-1185">Reference proteome</keyword>
<dbReference type="Proteomes" id="UP001321542">
    <property type="component" value="Chromosome"/>
</dbReference>
<evidence type="ECO:0000313" key="4">
    <source>
        <dbReference type="Proteomes" id="UP001321542"/>
    </source>
</evidence>
<evidence type="ECO:0000313" key="3">
    <source>
        <dbReference type="EMBL" id="BBC32258.1"/>
    </source>
</evidence>
<gene>
    <name evidence="3" type="ORF">SGFS_035520</name>
</gene>
<sequence length="191" mass="20396">MDMNSAIDHERIRPDGADFRRAMGRFCTGVTVVACGSGPTTEAMTANSLVSVSLDPLLLLVSVRTTGRLHRRLSDGGNFSVSVLAEDQGPLAALLASPERPRGTEAWHRLGSWHGRNGAALTAGSLAAFECSVEAAHPGGDHTLFLGRVTEVHHGRPAQPLLFWAGDYPKLADQLSMPAPSRPREVESTHV</sequence>
<dbReference type="InterPro" id="IPR002563">
    <property type="entry name" value="Flavin_Rdtase-like_dom"/>
</dbReference>
<dbReference type="InterPro" id="IPR050268">
    <property type="entry name" value="NADH-dep_flavin_reductase"/>
</dbReference>
<dbReference type="InterPro" id="IPR012349">
    <property type="entry name" value="Split_barrel_FMN-bd"/>
</dbReference>
<dbReference type="EMBL" id="AP018448">
    <property type="protein sequence ID" value="BBC32258.1"/>
    <property type="molecule type" value="Genomic_DNA"/>
</dbReference>
<reference evidence="3 4" key="1">
    <citation type="journal article" date="2010" name="ChemBioChem">
        <title>Cloning and characterization of the biosynthetic gene cluster of 16-membered macrolide antibiotic FD-891: involvement of a dual functional cytochrome P450 monooxygenase catalyzing epoxidation and hydroxylation.</title>
        <authorList>
            <person name="Kudo F."/>
            <person name="Motegi A."/>
            <person name="Mizoue K."/>
            <person name="Eguchi T."/>
        </authorList>
    </citation>
    <scope>NUCLEOTIDE SEQUENCE [LARGE SCALE GENOMIC DNA]</scope>
    <source>
        <strain evidence="3 4">A-8890</strain>
    </source>
</reference>
<organism evidence="3 4">
    <name type="scientific">Streptomyces graminofaciens</name>
    <dbReference type="NCBI Taxonomy" id="68212"/>
    <lineage>
        <taxon>Bacteria</taxon>
        <taxon>Bacillati</taxon>
        <taxon>Actinomycetota</taxon>
        <taxon>Actinomycetes</taxon>
        <taxon>Kitasatosporales</taxon>
        <taxon>Streptomycetaceae</taxon>
        <taxon>Streptomyces</taxon>
    </lineage>
</organism>
<dbReference type="PANTHER" id="PTHR30466:SF1">
    <property type="entry name" value="FMN REDUCTASE (NADH) RUTF"/>
    <property type="match status" value="1"/>
</dbReference>